<proteinExistence type="predicted"/>
<dbReference type="Proteomes" id="UP001501447">
    <property type="component" value="Unassembled WGS sequence"/>
</dbReference>
<dbReference type="SUPFAM" id="SSF46785">
    <property type="entry name" value="Winged helix' DNA-binding domain"/>
    <property type="match status" value="1"/>
</dbReference>
<protein>
    <recommendedName>
        <fullName evidence="3">MarR family transcriptional regulator</fullName>
    </recommendedName>
</protein>
<evidence type="ECO:0000313" key="1">
    <source>
        <dbReference type="EMBL" id="GAA2595921.1"/>
    </source>
</evidence>
<reference evidence="2" key="1">
    <citation type="journal article" date="2019" name="Int. J. Syst. Evol. Microbiol.">
        <title>The Global Catalogue of Microorganisms (GCM) 10K type strain sequencing project: providing services to taxonomists for standard genome sequencing and annotation.</title>
        <authorList>
            <consortium name="The Broad Institute Genomics Platform"/>
            <consortium name="The Broad Institute Genome Sequencing Center for Infectious Disease"/>
            <person name="Wu L."/>
            <person name="Ma J."/>
        </authorList>
    </citation>
    <scope>NUCLEOTIDE SEQUENCE [LARGE SCALE GENOMIC DNA]</scope>
    <source>
        <strain evidence="2">JCM 16373</strain>
    </source>
</reference>
<dbReference type="EMBL" id="BAAARJ010000002">
    <property type="protein sequence ID" value="GAA2595921.1"/>
    <property type="molecule type" value="Genomic_DNA"/>
</dbReference>
<organism evidence="1 2">
    <name type="scientific">Streptomyces axinellae</name>
    <dbReference type="NCBI Taxonomy" id="552788"/>
    <lineage>
        <taxon>Bacteria</taxon>
        <taxon>Bacillati</taxon>
        <taxon>Actinomycetota</taxon>
        <taxon>Actinomycetes</taxon>
        <taxon>Kitasatosporales</taxon>
        <taxon>Streptomycetaceae</taxon>
        <taxon>Streptomyces</taxon>
    </lineage>
</organism>
<name>A0ABP6C1U5_9ACTN</name>
<dbReference type="InterPro" id="IPR036390">
    <property type="entry name" value="WH_DNA-bd_sf"/>
</dbReference>
<accession>A0ABP6C1U5</accession>
<evidence type="ECO:0008006" key="3">
    <source>
        <dbReference type="Google" id="ProtNLM"/>
    </source>
</evidence>
<sequence length="121" mass="13703">MLSFEDELVRDSPLAPYARAYKELRQPVVPDDKGRYGRADVVVWIPSSMRPFDPTNRRRKLVHITPEGRSTLDEALPVQRQVEDTMTASLTQSERAELNRLLAKVLALQGDGSTPGELEER</sequence>
<keyword evidence="2" id="KW-1185">Reference proteome</keyword>
<evidence type="ECO:0000313" key="2">
    <source>
        <dbReference type="Proteomes" id="UP001501447"/>
    </source>
</evidence>
<comment type="caution">
    <text evidence="1">The sequence shown here is derived from an EMBL/GenBank/DDBJ whole genome shotgun (WGS) entry which is preliminary data.</text>
</comment>
<dbReference type="InterPro" id="IPR036388">
    <property type="entry name" value="WH-like_DNA-bd_sf"/>
</dbReference>
<dbReference type="Gene3D" id="1.10.10.10">
    <property type="entry name" value="Winged helix-like DNA-binding domain superfamily/Winged helix DNA-binding domain"/>
    <property type="match status" value="1"/>
</dbReference>
<gene>
    <name evidence="1" type="ORF">GCM10009863_06470</name>
</gene>
<dbReference type="RefSeq" id="WP_344561904.1">
    <property type="nucleotide sequence ID" value="NZ_BAAARJ010000002.1"/>
</dbReference>